<dbReference type="PANTHER" id="PTHR18901:SF44">
    <property type="entry name" value="OS01G0757900 PROTEIN"/>
    <property type="match status" value="1"/>
</dbReference>
<dbReference type="InterPro" id="IPR041492">
    <property type="entry name" value="HAD_2"/>
</dbReference>
<dbReference type="Gene3D" id="3.40.50.1000">
    <property type="entry name" value="HAD superfamily/HAD-like"/>
    <property type="match status" value="1"/>
</dbReference>
<dbReference type="PRINTS" id="PR00413">
    <property type="entry name" value="HADHALOGNASE"/>
</dbReference>
<organism evidence="1 2">
    <name type="scientific">Ziziphus jujuba var. spinosa</name>
    <dbReference type="NCBI Taxonomy" id="714518"/>
    <lineage>
        <taxon>Eukaryota</taxon>
        <taxon>Viridiplantae</taxon>
        <taxon>Streptophyta</taxon>
        <taxon>Embryophyta</taxon>
        <taxon>Tracheophyta</taxon>
        <taxon>Spermatophyta</taxon>
        <taxon>Magnoliopsida</taxon>
        <taxon>eudicotyledons</taxon>
        <taxon>Gunneridae</taxon>
        <taxon>Pentapetalae</taxon>
        <taxon>rosids</taxon>
        <taxon>fabids</taxon>
        <taxon>Rosales</taxon>
        <taxon>Rhamnaceae</taxon>
        <taxon>Paliureae</taxon>
        <taxon>Ziziphus</taxon>
    </lineage>
</organism>
<dbReference type="SUPFAM" id="SSF56784">
    <property type="entry name" value="HAD-like"/>
    <property type="match status" value="1"/>
</dbReference>
<evidence type="ECO:0000313" key="2">
    <source>
        <dbReference type="Proteomes" id="UP000813462"/>
    </source>
</evidence>
<dbReference type="PANTHER" id="PTHR18901">
    <property type="entry name" value="2-DEOXYGLUCOSE-6-PHOSPHATE PHOSPHATASE 2"/>
    <property type="match status" value="1"/>
</dbReference>
<evidence type="ECO:0000313" key="1">
    <source>
        <dbReference type="EMBL" id="KAH7533187.1"/>
    </source>
</evidence>
<dbReference type="Proteomes" id="UP000813462">
    <property type="component" value="Unassembled WGS sequence"/>
</dbReference>
<accession>A0A978VJB8</accession>
<dbReference type="Gene3D" id="1.10.150.240">
    <property type="entry name" value="Putative phosphatase, domain 2"/>
    <property type="match status" value="1"/>
</dbReference>
<dbReference type="GO" id="GO:0043136">
    <property type="term" value="F:sn-glycerol 3-phosphatase activity"/>
    <property type="evidence" value="ECO:0007669"/>
    <property type="project" value="TreeGrafter"/>
</dbReference>
<dbReference type="InterPro" id="IPR023198">
    <property type="entry name" value="PGP-like_dom2"/>
</dbReference>
<reference evidence="1" key="1">
    <citation type="journal article" date="2021" name="Front. Plant Sci.">
        <title>Chromosome-Scale Genome Assembly for Chinese Sour Jujube and Insights Into Its Genome Evolution and Domestication Signature.</title>
        <authorList>
            <person name="Shen L.-Y."/>
            <person name="Luo H."/>
            <person name="Wang X.-L."/>
            <person name="Wang X.-M."/>
            <person name="Qiu X.-J."/>
            <person name="Liu H."/>
            <person name="Zhou S.-S."/>
            <person name="Jia K.-H."/>
            <person name="Nie S."/>
            <person name="Bao Y.-T."/>
            <person name="Zhang R.-G."/>
            <person name="Yun Q.-Z."/>
            <person name="Chai Y.-H."/>
            <person name="Lu J.-Y."/>
            <person name="Li Y."/>
            <person name="Zhao S.-W."/>
            <person name="Mao J.-F."/>
            <person name="Jia S.-G."/>
            <person name="Mao Y.-M."/>
        </authorList>
    </citation>
    <scope>NUCLEOTIDE SEQUENCE</scope>
    <source>
        <strain evidence="1">AT0</strain>
        <tissue evidence="1">Leaf</tissue>
    </source>
</reference>
<dbReference type="AlphaFoldDB" id="A0A978VJB8"/>
<dbReference type="InterPro" id="IPR023214">
    <property type="entry name" value="HAD_sf"/>
</dbReference>
<protein>
    <recommendedName>
        <fullName evidence="3">Bifunctional riboflavin kinase/FMN phosphatase-like</fullName>
    </recommendedName>
</protein>
<dbReference type="InterPro" id="IPR006439">
    <property type="entry name" value="HAD-SF_hydro_IA"/>
</dbReference>
<sequence length="354" mass="38712">MSCCNCNCSVENGKPRILAVILDLDGTLLDTERATKGVLKEFLAKYGKVLDEEKEGKKRLGMTLKDSASAIVKDYDLPLTPDQYIDEIISTWINAKALPGANRLIKHLYDHGIPFALASNSLQEYIDSKISHQRGWKECFSVILGSDQVKAGKPSPDLFVEAAKRMGVDALHCLVIEDSLVGVKAANAAKMEVVAVPPQTEAGCSSLANTVLHSLLEFQPELWGLPPFKDWVENALPIEPIHLSGLYVNGFVHEVTGPSRLWFALDGINVPVLQLCMVDGSNNCISNQQMKILLAGYIHSLNGKSYGYPPENATMDTEVLEEYKSIARASLDLPMFIQDSYMLSKASCGGHGCL</sequence>
<dbReference type="SFLD" id="SFLDG01129">
    <property type="entry name" value="C1.5:_HAD__Beta-PGM__Phosphata"/>
    <property type="match status" value="1"/>
</dbReference>
<dbReference type="EMBL" id="JAEACU010000004">
    <property type="protein sequence ID" value="KAH7533187.1"/>
    <property type="molecule type" value="Genomic_DNA"/>
</dbReference>
<dbReference type="InterPro" id="IPR036412">
    <property type="entry name" value="HAD-like_sf"/>
</dbReference>
<dbReference type="SFLD" id="SFLDS00003">
    <property type="entry name" value="Haloacid_Dehalogenase"/>
    <property type="match status" value="1"/>
</dbReference>
<dbReference type="NCBIfam" id="TIGR01509">
    <property type="entry name" value="HAD-SF-IA-v3"/>
    <property type="match status" value="1"/>
</dbReference>
<name>A0A978VJB8_ZIZJJ</name>
<dbReference type="FunFam" id="3.40.50.1000:FF:000119">
    <property type="entry name" value="Bifunctional riboflavin kinase/FMN phosphatase"/>
    <property type="match status" value="1"/>
</dbReference>
<evidence type="ECO:0008006" key="3">
    <source>
        <dbReference type="Google" id="ProtNLM"/>
    </source>
</evidence>
<dbReference type="Pfam" id="PF13419">
    <property type="entry name" value="HAD_2"/>
    <property type="match status" value="1"/>
</dbReference>
<dbReference type="SFLD" id="SFLDG01135">
    <property type="entry name" value="C1.5.6:_HAD__Beta-PGM__Phospha"/>
    <property type="match status" value="1"/>
</dbReference>
<proteinExistence type="predicted"/>
<dbReference type="GO" id="GO:0006114">
    <property type="term" value="P:glycerol biosynthetic process"/>
    <property type="evidence" value="ECO:0007669"/>
    <property type="project" value="TreeGrafter"/>
</dbReference>
<comment type="caution">
    <text evidence="1">The sequence shown here is derived from an EMBL/GenBank/DDBJ whole genome shotgun (WGS) entry which is preliminary data.</text>
</comment>
<gene>
    <name evidence="1" type="ORF">FEM48_Zijuj04G0103600</name>
</gene>